<comment type="similarity">
    <text evidence="7">Belongs to the binding-protein-dependent transport system permease family.</text>
</comment>
<dbReference type="PROSITE" id="PS50928">
    <property type="entry name" value="ABC_TM1"/>
    <property type="match status" value="1"/>
</dbReference>
<comment type="caution">
    <text evidence="9">The sequence shown here is derived from an EMBL/GenBank/DDBJ whole genome shotgun (WGS) entry which is preliminary data.</text>
</comment>
<dbReference type="InterPro" id="IPR051393">
    <property type="entry name" value="ABC_transporter_permease"/>
</dbReference>
<feature type="transmembrane region" description="Helical" evidence="7">
    <location>
        <begin position="227"/>
        <end position="245"/>
    </location>
</feature>
<dbReference type="Proteomes" id="UP001296706">
    <property type="component" value="Unassembled WGS sequence"/>
</dbReference>
<dbReference type="Pfam" id="PF00528">
    <property type="entry name" value="BPD_transp_1"/>
    <property type="match status" value="1"/>
</dbReference>
<dbReference type="SUPFAM" id="SSF161098">
    <property type="entry name" value="MetI-like"/>
    <property type="match status" value="1"/>
</dbReference>
<evidence type="ECO:0000256" key="5">
    <source>
        <dbReference type="ARBA" id="ARBA00022989"/>
    </source>
</evidence>
<dbReference type="CDD" id="cd06261">
    <property type="entry name" value="TM_PBP2"/>
    <property type="match status" value="1"/>
</dbReference>
<dbReference type="EMBL" id="JAAXKY010000010">
    <property type="protein sequence ID" value="NMH76538.1"/>
    <property type="molecule type" value="Genomic_DNA"/>
</dbReference>
<evidence type="ECO:0000256" key="7">
    <source>
        <dbReference type="RuleBase" id="RU363032"/>
    </source>
</evidence>
<dbReference type="PANTHER" id="PTHR30193">
    <property type="entry name" value="ABC TRANSPORTER PERMEASE PROTEIN"/>
    <property type="match status" value="1"/>
</dbReference>
<keyword evidence="5 7" id="KW-1133">Transmembrane helix</keyword>
<comment type="subcellular location">
    <subcellularLocation>
        <location evidence="1 7">Cell membrane</location>
        <topology evidence="1 7">Multi-pass membrane protein</topology>
    </subcellularLocation>
</comment>
<accession>A0ABX1RBG2</accession>
<evidence type="ECO:0000256" key="6">
    <source>
        <dbReference type="ARBA" id="ARBA00023136"/>
    </source>
</evidence>
<sequence>MRYGKYRFIAGFLAVPLALYIVFVVSPYAQAFYISMTDWRGFSGQQNFIGFGNYIELATDGRFWRAMGHNGLLLLVVPLVTIVFALFLAAVTTVAGRQGAVGRGGVRGSRFYQVVFFFPQVVPVVIAGVLFGFFFNPDAGLLNGLLRVLGLGWLTRPWLGDPALALPSVMAVLIWGAVGFYYVLFSSAMKSVPPDVFEAAVLDGAGRLRTFWSITLPMIWDSVQVSYIYLGIMVLDGFALLQVMLPVPGGGPDGSTAVVSQYLYESAFINGRFGYASAIGVALCLVTLLLAVAVLRLTRRQQTEY</sequence>
<evidence type="ECO:0000313" key="10">
    <source>
        <dbReference type="Proteomes" id="UP001296706"/>
    </source>
</evidence>
<evidence type="ECO:0000256" key="1">
    <source>
        <dbReference type="ARBA" id="ARBA00004651"/>
    </source>
</evidence>
<gene>
    <name evidence="9" type="ORF">HF577_05395</name>
</gene>
<evidence type="ECO:0000259" key="8">
    <source>
        <dbReference type="PROSITE" id="PS50928"/>
    </source>
</evidence>
<feature type="domain" description="ABC transmembrane type-1" evidence="8">
    <location>
        <begin position="67"/>
        <end position="294"/>
    </location>
</feature>
<dbReference type="PANTHER" id="PTHR30193:SF41">
    <property type="entry name" value="DIACETYLCHITOBIOSE UPTAKE SYSTEM PERMEASE PROTEIN NGCF"/>
    <property type="match status" value="1"/>
</dbReference>
<keyword evidence="10" id="KW-1185">Reference proteome</keyword>
<keyword evidence="6 7" id="KW-0472">Membrane</keyword>
<feature type="transmembrane region" description="Helical" evidence="7">
    <location>
        <begin position="114"/>
        <end position="135"/>
    </location>
</feature>
<dbReference type="InterPro" id="IPR035906">
    <property type="entry name" value="MetI-like_sf"/>
</dbReference>
<dbReference type="Gene3D" id="1.10.3720.10">
    <property type="entry name" value="MetI-like"/>
    <property type="match status" value="1"/>
</dbReference>
<feature type="transmembrane region" description="Helical" evidence="7">
    <location>
        <begin position="72"/>
        <end position="94"/>
    </location>
</feature>
<organism evidence="9 10">
    <name type="scientific">Pseudonocardia xinjiangensis</name>
    <dbReference type="NCBI Taxonomy" id="75289"/>
    <lineage>
        <taxon>Bacteria</taxon>
        <taxon>Bacillati</taxon>
        <taxon>Actinomycetota</taxon>
        <taxon>Actinomycetes</taxon>
        <taxon>Pseudonocardiales</taxon>
        <taxon>Pseudonocardiaceae</taxon>
        <taxon>Pseudonocardia</taxon>
    </lineage>
</organism>
<evidence type="ECO:0000256" key="4">
    <source>
        <dbReference type="ARBA" id="ARBA00022692"/>
    </source>
</evidence>
<feature type="transmembrane region" description="Helical" evidence="7">
    <location>
        <begin position="273"/>
        <end position="295"/>
    </location>
</feature>
<dbReference type="RefSeq" id="WP_169394614.1">
    <property type="nucleotide sequence ID" value="NZ_BAAAJH010000017.1"/>
</dbReference>
<feature type="transmembrane region" description="Helical" evidence="7">
    <location>
        <begin position="163"/>
        <end position="184"/>
    </location>
</feature>
<evidence type="ECO:0000256" key="3">
    <source>
        <dbReference type="ARBA" id="ARBA00022475"/>
    </source>
</evidence>
<dbReference type="InterPro" id="IPR000515">
    <property type="entry name" value="MetI-like"/>
</dbReference>
<proteinExistence type="inferred from homology"/>
<keyword evidence="2 7" id="KW-0813">Transport</keyword>
<protein>
    <submittedName>
        <fullName evidence="9">Sugar ABC transporter permease</fullName>
    </submittedName>
</protein>
<keyword evidence="3" id="KW-1003">Cell membrane</keyword>
<keyword evidence="4 7" id="KW-0812">Transmembrane</keyword>
<reference evidence="9 10" key="1">
    <citation type="submission" date="2020-04" db="EMBL/GenBank/DDBJ databases">
        <authorList>
            <person name="Klaysubun C."/>
            <person name="Duangmal K."/>
            <person name="Lipun K."/>
        </authorList>
    </citation>
    <scope>NUCLEOTIDE SEQUENCE [LARGE SCALE GENOMIC DNA]</scope>
    <source>
        <strain evidence="9 10">JCM 11839</strain>
    </source>
</reference>
<evidence type="ECO:0000313" key="9">
    <source>
        <dbReference type="EMBL" id="NMH76538.1"/>
    </source>
</evidence>
<evidence type="ECO:0000256" key="2">
    <source>
        <dbReference type="ARBA" id="ARBA00022448"/>
    </source>
</evidence>
<name>A0ABX1RBG2_9PSEU</name>